<dbReference type="EMBL" id="JPOS01000076">
    <property type="protein sequence ID" value="KGE86625.1"/>
    <property type="molecule type" value="Genomic_DNA"/>
</dbReference>
<dbReference type="InterPro" id="IPR028098">
    <property type="entry name" value="Glyco_trans_4-like_N"/>
</dbReference>
<protein>
    <recommendedName>
        <fullName evidence="5">Glycosyltransferase</fullName>
    </recommendedName>
</protein>
<dbReference type="Pfam" id="PF00534">
    <property type="entry name" value="Glycos_transf_1"/>
    <property type="match status" value="1"/>
</dbReference>
<evidence type="ECO:0000313" key="3">
    <source>
        <dbReference type="EMBL" id="KGE86625.1"/>
    </source>
</evidence>
<keyword evidence="4" id="KW-1185">Reference proteome</keyword>
<dbReference type="SUPFAM" id="SSF53756">
    <property type="entry name" value="UDP-Glycosyltransferase/glycogen phosphorylase"/>
    <property type="match status" value="1"/>
</dbReference>
<dbReference type="InterPro" id="IPR001296">
    <property type="entry name" value="Glyco_trans_1"/>
</dbReference>
<dbReference type="Proteomes" id="UP000029736">
    <property type="component" value="Unassembled WGS sequence"/>
</dbReference>
<dbReference type="STRING" id="1524460.IX84_20260"/>
<proteinExistence type="predicted"/>
<reference evidence="3 4" key="1">
    <citation type="journal article" date="2014" name="Int. J. Syst. Evol. Microbiol.">
        <title>Phaeodactylibacter xiamenensis gen. nov., sp. nov., a member of the family Saprospiraceae isolated from the marine alga Phaeodactylum tricornutum.</title>
        <authorList>
            <person name="Chen Z.Jr."/>
            <person name="Lei X."/>
            <person name="Lai Q."/>
            <person name="Li Y."/>
            <person name="Zhang B."/>
            <person name="Zhang J."/>
            <person name="Zhang H."/>
            <person name="Yang L."/>
            <person name="Zheng W."/>
            <person name="Tian Y."/>
            <person name="Yu Z."/>
            <person name="Xu H.Jr."/>
            <person name="Zheng T."/>
        </authorList>
    </citation>
    <scope>NUCLEOTIDE SEQUENCE [LARGE SCALE GENOMIC DNA]</scope>
    <source>
        <strain evidence="3 4">KD52</strain>
    </source>
</reference>
<evidence type="ECO:0000259" key="1">
    <source>
        <dbReference type="Pfam" id="PF00534"/>
    </source>
</evidence>
<dbReference type="GO" id="GO:0016757">
    <property type="term" value="F:glycosyltransferase activity"/>
    <property type="evidence" value="ECO:0007669"/>
    <property type="project" value="InterPro"/>
</dbReference>
<evidence type="ECO:0000259" key="2">
    <source>
        <dbReference type="Pfam" id="PF13439"/>
    </source>
</evidence>
<comment type="caution">
    <text evidence="3">The sequence shown here is derived from an EMBL/GenBank/DDBJ whole genome shotgun (WGS) entry which is preliminary data.</text>
</comment>
<name>A0A098S3A4_9BACT</name>
<feature type="domain" description="Glycosyltransferase subfamily 4-like N-terminal" evidence="2">
    <location>
        <begin position="22"/>
        <end position="176"/>
    </location>
</feature>
<dbReference type="AlphaFoldDB" id="A0A098S3A4"/>
<evidence type="ECO:0000313" key="4">
    <source>
        <dbReference type="Proteomes" id="UP000029736"/>
    </source>
</evidence>
<organism evidence="3 4">
    <name type="scientific">Phaeodactylibacter xiamenensis</name>
    <dbReference type="NCBI Taxonomy" id="1524460"/>
    <lineage>
        <taxon>Bacteria</taxon>
        <taxon>Pseudomonadati</taxon>
        <taxon>Bacteroidota</taxon>
        <taxon>Saprospiria</taxon>
        <taxon>Saprospirales</taxon>
        <taxon>Haliscomenobacteraceae</taxon>
        <taxon>Phaeodactylibacter</taxon>
    </lineage>
</organism>
<gene>
    <name evidence="3" type="ORF">IX84_20260</name>
</gene>
<accession>A0A098S3A4</accession>
<sequence length="383" mass="42716">MPKVQDLKRKLIVIVIGTLKGMGGAERQAILLAEELLQRGFKVKLIAFSGGSTETVLQSKGIPYTVYPFNSYQPFKRNLIPLLKLTLFLRGLKPYAFIPFITLNSKYIGLVWKLTGAQFACWNQRDEGREVYGSRLERWSINNVPVVVSNSWPGRNVLIEKLGVAASKVSIINNGIVLPEVQEKAIDWHDHLKLSKDTMIVSMLASIYKFKDHTTLIKAWQQVQAQLKARNKSGVLVLAGTFKGMETALKVLCFDLRVADSVYFIGTTPHTNDLIRQSAMVVHSSNLEGCPNAVLEAMALGKPVVATHIPGHEQALGDTYAQQCLSHPNDDKDLAAKMIKVLEDKALAKELGAYNRQRIKDHFSIEQMVDHYLGLITRYTSAS</sequence>
<dbReference type="Gene3D" id="3.40.50.2000">
    <property type="entry name" value="Glycogen Phosphorylase B"/>
    <property type="match status" value="2"/>
</dbReference>
<dbReference type="PANTHER" id="PTHR12526">
    <property type="entry name" value="GLYCOSYLTRANSFERASE"/>
    <property type="match status" value="1"/>
</dbReference>
<dbReference type="PANTHER" id="PTHR12526:SF630">
    <property type="entry name" value="GLYCOSYLTRANSFERASE"/>
    <property type="match status" value="1"/>
</dbReference>
<feature type="domain" description="Glycosyl transferase family 1" evidence="1">
    <location>
        <begin position="188"/>
        <end position="358"/>
    </location>
</feature>
<dbReference type="CDD" id="cd03801">
    <property type="entry name" value="GT4_PimA-like"/>
    <property type="match status" value="1"/>
</dbReference>
<dbReference type="Pfam" id="PF13439">
    <property type="entry name" value="Glyco_transf_4"/>
    <property type="match status" value="1"/>
</dbReference>
<evidence type="ECO:0008006" key="5">
    <source>
        <dbReference type="Google" id="ProtNLM"/>
    </source>
</evidence>